<dbReference type="AlphaFoldDB" id="A0A640WJH5"/>
<proteinExistence type="predicted"/>
<keyword evidence="3" id="KW-1185">Reference proteome</keyword>
<dbReference type="GO" id="GO:0051536">
    <property type="term" value="F:iron-sulfur cluster binding"/>
    <property type="evidence" value="ECO:0007669"/>
    <property type="project" value="InterPro"/>
</dbReference>
<dbReference type="Proteomes" id="UP000466024">
    <property type="component" value="Unassembled WGS sequence"/>
</dbReference>
<protein>
    <submittedName>
        <fullName evidence="2">(2Fe-2S)-binding protein</fullName>
    </submittedName>
</protein>
<comment type="caution">
    <text evidence="2">The sequence shown here is derived from an EMBL/GenBank/DDBJ whole genome shotgun (WGS) entry which is preliminary data.</text>
</comment>
<dbReference type="SUPFAM" id="SSF54292">
    <property type="entry name" value="2Fe-2S ferredoxin-like"/>
    <property type="match status" value="1"/>
</dbReference>
<dbReference type="Pfam" id="PF13510">
    <property type="entry name" value="Fer2_4"/>
    <property type="match status" value="1"/>
</dbReference>
<dbReference type="InterPro" id="IPR036010">
    <property type="entry name" value="2Fe-2S_ferredoxin-like_sf"/>
</dbReference>
<evidence type="ECO:0000313" key="3">
    <source>
        <dbReference type="Proteomes" id="UP000466024"/>
    </source>
</evidence>
<dbReference type="InterPro" id="IPR042204">
    <property type="entry name" value="2Fe-2S-bd_N"/>
</dbReference>
<evidence type="ECO:0000256" key="1">
    <source>
        <dbReference type="ARBA" id="ARBA00023002"/>
    </source>
</evidence>
<name>A0A640WJH5_9GAMM</name>
<dbReference type="RefSeq" id="WP_149433810.1">
    <property type="nucleotide sequence ID" value="NZ_VTPX01000001.1"/>
</dbReference>
<evidence type="ECO:0000313" key="2">
    <source>
        <dbReference type="EMBL" id="KAA0020691.1"/>
    </source>
</evidence>
<keyword evidence="1" id="KW-0560">Oxidoreductase</keyword>
<organism evidence="2 3">
    <name type="scientific">Salinicola corii</name>
    <dbReference type="NCBI Taxonomy" id="2606937"/>
    <lineage>
        <taxon>Bacteria</taxon>
        <taxon>Pseudomonadati</taxon>
        <taxon>Pseudomonadota</taxon>
        <taxon>Gammaproteobacteria</taxon>
        <taxon>Oceanospirillales</taxon>
        <taxon>Halomonadaceae</taxon>
        <taxon>Salinicola</taxon>
    </lineage>
</organism>
<dbReference type="GO" id="GO:0016491">
    <property type="term" value="F:oxidoreductase activity"/>
    <property type="evidence" value="ECO:0007669"/>
    <property type="project" value="UniProtKB-KW"/>
</dbReference>
<gene>
    <name evidence="2" type="ORF">F0A16_02540</name>
</gene>
<accession>A0A640WJH5</accession>
<sequence length="99" mass="10833">MFAYLKRPEEGRTVTIEYEGRKLIARAGDTVAAALLASGIDRFRTTPVSQSPRGPWCMMGACFDCLLEIDGVPNRQGCQVTVVEGMTVRSQQGARRVSP</sequence>
<dbReference type="Gene3D" id="3.10.20.440">
    <property type="entry name" value="2Fe-2S iron-sulphur cluster binding domain, sarcosine oxidase, alpha subunit, N-terminal domain"/>
    <property type="match status" value="1"/>
</dbReference>
<reference evidence="2 3" key="1">
    <citation type="submission" date="2019-08" db="EMBL/GenBank/DDBJ databases">
        <title>Bioinformatics analysis of the strain L3 and L5.</title>
        <authorList>
            <person name="Li X."/>
        </authorList>
    </citation>
    <scope>NUCLEOTIDE SEQUENCE [LARGE SCALE GENOMIC DNA]</scope>
    <source>
        <strain evidence="2 3">L3</strain>
    </source>
</reference>
<dbReference type="EMBL" id="VTPX01000001">
    <property type="protein sequence ID" value="KAA0020691.1"/>
    <property type="molecule type" value="Genomic_DNA"/>
</dbReference>